<dbReference type="AlphaFoldDB" id="A0A1U7CLA8"/>
<dbReference type="STRING" id="1387353.BSF38_01127"/>
<dbReference type="EC" id="4.2.99.20" evidence="2"/>
<evidence type="ECO:0000313" key="3">
    <source>
        <dbReference type="Proteomes" id="UP000186309"/>
    </source>
</evidence>
<proteinExistence type="predicted"/>
<sequence>MAVGFGSRTFRRRVVALAATGFMCLYAMISCLTAERLTRATNHPLTFDPHQLSRDAAPWQTRTQDGLTLRGWRLPTAEHRHLIVLVHGMWSSWLEMAGLGRDLHNQGYDVLLFDLRGHGQSDPSRLSLGSRERADLRAVMRWALAEGYEEDRIGWLGYSMGASTLMLEAAHNPSIQAAVIDSPYGDLPALLKTQLSKHSRLPSWFNPGILTAARLLYGLRTDELVPIQAAASWGDRPLLLIHGESDSIVPVAQALRLSRAAGASCLTLTLPGVEHVQAYRTYPKKYVSLITEFFHDHLSP</sequence>
<accession>A0A1U7CLA8</accession>
<gene>
    <name evidence="2" type="primary">menH_1</name>
    <name evidence="2" type="ORF">BSF38_01127</name>
</gene>
<reference evidence="3" key="1">
    <citation type="submission" date="2016-12" db="EMBL/GenBank/DDBJ databases">
        <title>Comparative genomics of four Isosphaeraceae planctomycetes: a common pool of plasmids and glycoside hydrolase genes.</title>
        <authorList>
            <person name="Ivanova A."/>
        </authorList>
    </citation>
    <scope>NUCLEOTIDE SEQUENCE [LARGE SCALE GENOMIC DNA]</scope>
    <source>
        <strain evidence="3">PX4</strain>
    </source>
</reference>
<dbReference type="KEGG" id="pbor:BSF38_01127"/>
<evidence type="ECO:0000259" key="1">
    <source>
        <dbReference type="Pfam" id="PF12146"/>
    </source>
</evidence>
<dbReference type="RefSeq" id="WP_076343842.1">
    <property type="nucleotide sequence ID" value="NZ_CP019082.1"/>
</dbReference>
<dbReference type="PANTHER" id="PTHR43358:SF4">
    <property type="entry name" value="ALPHA_BETA HYDROLASE FOLD-1 DOMAIN-CONTAINING PROTEIN"/>
    <property type="match status" value="1"/>
</dbReference>
<dbReference type="SUPFAM" id="SSF53474">
    <property type="entry name" value="alpha/beta-Hydrolases"/>
    <property type="match status" value="1"/>
</dbReference>
<evidence type="ECO:0000313" key="2">
    <source>
        <dbReference type="EMBL" id="APW59696.1"/>
    </source>
</evidence>
<name>A0A1U7CLA8_9BACT</name>
<dbReference type="InterPro" id="IPR029058">
    <property type="entry name" value="AB_hydrolase_fold"/>
</dbReference>
<keyword evidence="2" id="KW-0456">Lyase</keyword>
<dbReference type="InterPro" id="IPR052920">
    <property type="entry name" value="DNA-binding_regulatory"/>
</dbReference>
<dbReference type="Pfam" id="PF12146">
    <property type="entry name" value="Hydrolase_4"/>
    <property type="match status" value="1"/>
</dbReference>
<keyword evidence="3" id="KW-1185">Reference proteome</keyword>
<feature type="domain" description="Serine aminopeptidase S33" evidence="1">
    <location>
        <begin position="78"/>
        <end position="191"/>
    </location>
</feature>
<dbReference type="Gene3D" id="3.40.50.1820">
    <property type="entry name" value="alpha/beta hydrolase"/>
    <property type="match status" value="1"/>
</dbReference>
<dbReference type="Proteomes" id="UP000186309">
    <property type="component" value="Chromosome"/>
</dbReference>
<dbReference type="PANTHER" id="PTHR43358">
    <property type="entry name" value="ALPHA/BETA-HYDROLASE"/>
    <property type="match status" value="1"/>
</dbReference>
<organism evidence="2 3">
    <name type="scientific">Paludisphaera borealis</name>
    <dbReference type="NCBI Taxonomy" id="1387353"/>
    <lineage>
        <taxon>Bacteria</taxon>
        <taxon>Pseudomonadati</taxon>
        <taxon>Planctomycetota</taxon>
        <taxon>Planctomycetia</taxon>
        <taxon>Isosphaerales</taxon>
        <taxon>Isosphaeraceae</taxon>
        <taxon>Paludisphaera</taxon>
    </lineage>
</organism>
<dbReference type="InterPro" id="IPR022742">
    <property type="entry name" value="Hydrolase_4"/>
</dbReference>
<dbReference type="EMBL" id="CP019082">
    <property type="protein sequence ID" value="APW59696.1"/>
    <property type="molecule type" value="Genomic_DNA"/>
</dbReference>
<dbReference type="GO" id="GO:0070205">
    <property type="term" value="F:2-succinyl-6-hydroxy-2,4-cyclohexadiene-1-carboxylate synthase activity"/>
    <property type="evidence" value="ECO:0007669"/>
    <property type="project" value="UniProtKB-EC"/>
</dbReference>
<protein>
    <submittedName>
        <fullName evidence="2">2-succinyl-6-hydroxy-2, 4-cyclohexadiene-1-carboxylate synthase</fullName>
        <ecNumber evidence="2">4.2.99.20</ecNumber>
    </submittedName>
</protein>